<comment type="caution">
    <text evidence="1">The sequence shown here is derived from an EMBL/GenBank/DDBJ whole genome shotgun (WGS) entry which is preliminary data.</text>
</comment>
<organism evidence="1 2">
    <name type="scientific">Portunus trituberculatus</name>
    <name type="common">Swimming crab</name>
    <name type="synonym">Neptunus trituberculatus</name>
    <dbReference type="NCBI Taxonomy" id="210409"/>
    <lineage>
        <taxon>Eukaryota</taxon>
        <taxon>Metazoa</taxon>
        <taxon>Ecdysozoa</taxon>
        <taxon>Arthropoda</taxon>
        <taxon>Crustacea</taxon>
        <taxon>Multicrustacea</taxon>
        <taxon>Malacostraca</taxon>
        <taxon>Eumalacostraca</taxon>
        <taxon>Eucarida</taxon>
        <taxon>Decapoda</taxon>
        <taxon>Pleocyemata</taxon>
        <taxon>Brachyura</taxon>
        <taxon>Eubrachyura</taxon>
        <taxon>Portunoidea</taxon>
        <taxon>Portunidae</taxon>
        <taxon>Portuninae</taxon>
        <taxon>Portunus</taxon>
    </lineage>
</organism>
<reference evidence="1 2" key="1">
    <citation type="submission" date="2019-05" db="EMBL/GenBank/DDBJ databases">
        <title>Another draft genome of Portunus trituberculatus and its Hox gene families provides insights of decapod evolution.</title>
        <authorList>
            <person name="Jeong J.-H."/>
            <person name="Song I."/>
            <person name="Kim S."/>
            <person name="Choi T."/>
            <person name="Kim D."/>
            <person name="Ryu S."/>
            <person name="Kim W."/>
        </authorList>
    </citation>
    <scope>NUCLEOTIDE SEQUENCE [LARGE SCALE GENOMIC DNA]</scope>
    <source>
        <tissue evidence="1">Muscle</tissue>
    </source>
</reference>
<evidence type="ECO:0000313" key="2">
    <source>
        <dbReference type="Proteomes" id="UP000324222"/>
    </source>
</evidence>
<keyword evidence="2" id="KW-1185">Reference proteome</keyword>
<evidence type="ECO:0000313" key="1">
    <source>
        <dbReference type="EMBL" id="MPC97312.1"/>
    </source>
</evidence>
<dbReference type="EMBL" id="VSRR010109394">
    <property type="protein sequence ID" value="MPC97312.1"/>
    <property type="molecule type" value="Genomic_DNA"/>
</dbReference>
<name>A0A5B7JMH7_PORTR</name>
<dbReference type="AlphaFoldDB" id="A0A5B7JMH7"/>
<gene>
    <name evidence="1" type="ORF">E2C01_092623</name>
</gene>
<protein>
    <submittedName>
        <fullName evidence="1">Uncharacterized protein</fullName>
    </submittedName>
</protein>
<proteinExistence type="predicted"/>
<accession>A0A5B7JMH7</accession>
<sequence>MSGCTLEWRCLAGGDSVVWLICGGFWVKQTVTRVGAVLVDDTAPRQARRHSQEPRRVLERLESRHSGTTTTYIGSCRVAVPQSVPQCQDR</sequence>
<dbReference type="Proteomes" id="UP000324222">
    <property type="component" value="Unassembled WGS sequence"/>
</dbReference>